<comment type="caution">
    <text evidence="1">The sequence shown here is derived from an EMBL/GenBank/DDBJ whole genome shotgun (WGS) entry which is preliminary data.</text>
</comment>
<accession>A0A813DLJ7</accession>
<protein>
    <submittedName>
        <fullName evidence="1">Uncharacterized protein</fullName>
    </submittedName>
</protein>
<proteinExistence type="predicted"/>
<dbReference type="AlphaFoldDB" id="A0A813DLJ7"/>
<evidence type="ECO:0000313" key="2">
    <source>
        <dbReference type="Proteomes" id="UP000654075"/>
    </source>
</evidence>
<evidence type="ECO:0000313" key="1">
    <source>
        <dbReference type="EMBL" id="CAE8589523.1"/>
    </source>
</evidence>
<keyword evidence="2" id="KW-1185">Reference proteome</keyword>
<dbReference type="Proteomes" id="UP000654075">
    <property type="component" value="Unassembled WGS sequence"/>
</dbReference>
<dbReference type="EMBL" id="CAJNNV010003741">
    <property type="protein sequence ID" value="CAE8589523.1"/>
    <property type="molecule type" value="Genomic_DNA"/>
</dbReference>
<name>A0A813DLJ7_POLGL</name>
<gene>
    <name evidence="1" type="ORF">PGLA1383_LOCUS8280</name>
</gene>
<reference evidence="1" key="1">
    <citation type="submission" date="2021-02" db="EMBL/GenBank/DDBJ databases">
        <authorList>
            <person name="Dougan E. K."/>
            <person name="Rhodes N."/>
            <person name="Thang M."/>
            <person name="Chan C."/>
        </authorList>
    </citation>
    <scope>NUCLEOTIDE SEQUENCE</scope>
</reference>
<organism evidence="1 2">
    <name type="scientific">Polarella glacialis</name>
    <name type="common">Dinoflagellate</name>
    <dbReference type="NCBI Taxonomy" id="89957"/>
    <lineage>
        <taxon>Eukaryota</taxon>
        <taxon>Sar</taxon>
        <taxon>Alveolata</taxon>
        <taxon>Dinophyceae</taxon>
        <taxon>Suessiales</taxon>
        <taxon>Suessiaceae</taxon>
        <taxon>Polarella</taxon>
    </lineage>
</organism>
<dbReference type="OrthoDB" id="413692at2759"/>
<sequence length="160" mass="17011">MSPSDHGIPKVAIPPEKWTKSIYSTPDSGLAKSEAGQLTGMKFDPSFFGRAYTQCIGRGLSHKECVASLPLSDAKITAPGPLADKAANAELSAAIACVSQNGGDSEKCKTHFDALAKLAGYKKEVKKSSAEKATDFCNKAGWKLLAVPVIYYGVKFIKIK</sequence>